<feature type="transmembrane region" description="Helical" evidence="13">
    <location>
        <begin position="517"/>
        <end position="536"/>
    </location>
</feature>
<keyword evidence="13" id="KW-0472">Membrane</keyword>
<feature type="transmembrane region" description="Helical" evidence="13">
    <location>
        <begin position="2718"/>
        <end position="2737"/>
    </location>
</feature>
<dbReference type="InterPro" id="IPR026490">
    <property type="entry name" value="mRNA_cap_0/1_MeTrfase"/>
</dbReference>
<dbReference type="Gene3D" id="2.40.10.120">
    <property type="match status" value="1"/>
</dbReference>
<feature type="transmembrane region" description="Helical" evidence="13">
    <location>
        <begin position="2758"/>
        <end position="2784"/>
    </location>
</feature>
<evidence type="ECO:0000256" key="1">
    <source>
        <dbReference type="ARBA" id="ARBA00004147"/>
    </source>
</evidence>
<feature type="transmembrane region" description="Helical" evidence="13">
    <location>
        <begin position="322"/>
        <end position="344"/>
    </location>
</feature>
<dbReference type="Pfam" id="PF00972">
    <property type="entry name" value="Flavi_NS5"/>
    <property type="match status" value="2"/>
</dbReference>
<feature type="transmembrane region" description="Helical" evidence="13">
    <location>
        <begin position="276"/>
        <end position="302"/>
    </location>
</feature>
<name>A0A8S1E706_9INSE</name>
<dbReference type="SUPFAM" id="SSF56672">
    <property type="entry name" value="DNA/RNA polymerases"/>
    <property type="match status" value="2"/>
</dbReference>
<keyword evidence="7" id="KW-0507">mRNA processing</keyword>
<dbReference type="InterPro" id="IPR014001">
    <property type="entry name" value="Helicase_ATP-bd"/>
</dbReference>
<dbReference type="Pfam" id="PF00949">
    <property type="entry name" value="Peptidase_S7"/>
    <property type="match status" value="1"/>
</dbReference>
<evidence type="ECO:0000256" key="8">
    <source>
        <dbReference type="ARBA" id="ARBA00022691"/>
    </source>
</evidence>
<evidence type="ECO:0000256" key="7">
    <source>
        <dbReference type="ARBA" id="ARBA00022664"/>
    </source>
</evidence>
<dbReference type="Gene3D" id="1.10.260.90">
    <property type="match status" value="2"/>
</dbReference>
<keyword evidence="5" id="KW-1048">Host nucleus</keyword>
<gene>
    <name evidence="18" type="ORF">CLODIP_2_CD02709</name>
</gene>
<dbReference type="Pfam" id="PF20483">
    <property type="entry name" value="Flavi_NS5_thumb"/>
    <property type="match status" value="2"/>
</dbReference>
<accession>A0A8S1E706</accession>
<feature type="transmembrane region" description="Helical" evidence="13">
    <location>
        <begin position="3024"/>
        <end position="3041"/>
    </location>
</feature>
<dbReference type="PROSITE" id="PS51192">
    <property type="entry name" value="HELICASE_ATP_BIND_1"/>
    <property type="match status" value="1"/>
</dbReference>
<keyword evidence="4" id="KW-0597">Phosphoprotein</keyword>
<dbReference type="InterPro" id="IPR049486">
    <property type="entry name" value="NS3-hel_C_flaviviridae"/>
</dbReference>
<dbReference type="GO" id="GO:0005524">
    <property type="term" value="F:ATP binding"/>
    <property type="evidence" value="ECO:0007669"/>
    <property type="project" value="InterPro"/>
</dbReference>
<dbReference type="Gene3D" id="3.30.70.2840">
    <property type="entry name" value="Flavivirus RNA-directed RNA polymerase, thumb domain"/>
    <property type="match status" value="2"/>
</dbReference>
<dbReference type="InterPro" id="IPR001157">
    <property type="entry name" value="Flavi_NS1"/>
</dbReference>
<feature type="transmembrane region" description="Helical" evidence="13">
    <location>
        <begin position="1868"/>
        <end position="1887"/>
    </location>
</feature>
<dbReference type="SUPFAM" id="SSF53335">
    <property type="entry name" value="S-adenosyl-L-methionine-dependent methyltransferases"/>
    <property type="match status" value="2"/>
</dbReference>
<evidence type="ECO:0000256" key="5">
    <source>
        <dbReference type="ARBA" id="ARBA00022562"/>
    </source>
</evidence>
<keyword evidence="9" id="KW-0694">RNA-binding</keyword>
<dbReference type="Pfam" id="PF00271">
    <property type="entry name" value="Helicase_C"/>
    <property type="match status" value="1"/>
</dbReference>
<sequence>MGANFDADTVIDLGLSTKPILDDDSVNLVTQGIVESSRIQRRGREVCWTEARMLLDVLRGNMMPEEVDKLALMPGHFSMGAEQEKHFRQAVTTYSSPLTIWLSYYIIRSGSNVNTPQDWLFGGDRSSGLFAAVDGQVEREVKPIKYDERVFGSGGFDSLKDYLTSVTKGGLAIRRGDNYRSGGGWLNHQLSADDILAWAFSAYVIITGHLECMYYYWHNDGYLDREMWQRGRWYMFWYGITSVVTIIGIFILWRGKKAVQEVLFPGKQWMDFITPAELFGMWGVYAASGIPFVIIFTVFSFAKIAYMLAWAGNTRSYVNDTIHITLILSGLFIIGLTCFELGYLGRTEDLVKRAFSKAEQMYNQKIEDDKRMREQQPFWERIDFLPMSSFDIPGAFATFICLCNFFVPFCIQKAESQACEAQAKTNSAIKTDLPWTSAFTLPSRASWSAIIACAMAAMGTSGAGMVLGVISASLLVYIVLNNHITSLFSRVADQNIRVATKGEVQSNIIMQELPLKVEVVTGMSVVVLSIVCILVGRPSLSMTLFCGILVAGVLMDRYLGFEMPRYFKKTSLVTYAIVVTRVHQPLYGWTPTLLHLAGNLYETNLRSFVNLKDYNIGLEWKSRLGQLVKSQFEVYKFKGVNETKRGDFVSRSALKLKDVMNQTGLELRGKVVDEGCGRGSWCQLAAYEGKATAVHGYTAGKRLGQGHETPITFKTKGYAIVIMETNQDIFKNPIPICDTYLNDIGESSPDWAIEEKNTLQVLGRLKDVLEEAKPKQFVVKVLCPYAPAVIEKLAVMKKEHGLDLVRSSYSRNSTAEMYAVPGKKTGDISRKVRGIMVILMNRFTMPLKPFSDEPPKLECGEARLTTVARNIPEKLYARRLETIKEEHRDTWEGPEKGVYSTFIHLGSFASPKVGAGGTALNRLVIEASWPWNESKKTREISMTDVSAEAQQRVFAKKVDTSVGEVPLDLIKINTEIMRWLVDMYQQKGLKPRVCTMAEFAENVRNNASVGGWAEEFSWPDVQTALADPNFHQQVSEERELHLSGDCKRCIYNVMGKKEKKPKGDDGLPKGSRAIWFYPLIGRFLEFEAFGFLNMDHWVSRENLASGVGGTPVHYLGNVIREIGEKNKYLIADDVAGWDTRITREDLLDELLVSTHASDYHGKLMRGVSQLCYQTIMALVPRPSGRTRSGVVVDVVLRGDQRGSGQVVTYAFNTITNTKVCLGRKLEAEGVIQDVIDTKDYSRVRTYLEIHGDAMLASMAVSGDDCVVGDNTGRYASSLRYMNKTGKIRKDIPLWSPSVEHTDWTRVEFCSNHFHPLELKTGQTIVVPCRDPHELIGRARVQKGADVGIVESAVGAKAYANHWLLYYFHRRDLRLLAFIDGTLAMDYGCTYSASRKQMECGQGLMLYRDSHGSYTARVRDFDNYLEAVLKVGPRNLCLVCTRGIECKALNSFFGWDIWGQRVFVFNKRTYSVNASALDQDVFDDIGHYKIHGEPAIYKVRTQKVVFKPIEDDSIHFVTSGAKEMRCSAAYLVPMKAQGFERSLYGSRLVVKPAYHSLQRCPTDLMMAGVKDGSVMHADETMTITSKANGSRNVFGYCVVNEARSCHWPLDRVVGPPTPNDLVVPRACGGPPVEANSLPGWPTSRVWSWDKPRYTIKTVELTNLVLRPSCQPGSEMVSYKPGDEYCCADCSNPVLLYINDQGGFLHEKVRSLAPSLDEEYDPVEGENERPGRTGFWAGEDAIEEEQRTFKPEYTSYANAVDAVFRDAGPQVLSNVLLLVMVVKTGGPDTKTQILMLLVTLGMPRNLLPCLRYEVGCLITGWLDWLLSWGQCWRLDCYCVCLPAMWLGFMSLKTILMCTCLLLAFFQHSSILSLCSGVATQLIVTGQLVIDYVESFEFKSNFMGLDSESVWRGVMAGDAILTIGAVALFFMGLVGRIEYFAFMTFILGACLMGAATAAPELELKFEGPRRLANPTMVIAAARPEYAIHTVNGRVPNHGLPMAGVLFTAAALFGFGAIASHWSIGLCLAAFVLALNDNRNVHGSDLFAIEGNSSKNIPIYQTFDPRERDGLYRIMSNGLFRSEQVGVGYMEKGVFVTGLHVTKLHPLILGGRRVVYHSMNAFKDVVTYGGVIHMSQEIPSTVNLQALPPQRKLQVGMYEVGHVNTSEGKVIHYISIDFPPGTSGSPMFTPDGKYIGPYGNGLYVSGRYCSIIPENGGDGDDEGFEDPIDPMASPDVDYKSFVPGGKVFVDWHPGAGKTRRVIVEKARLSLKDKLSTLILAPTRVVKSEIVAALHEAKFQVSEKLVSPVAGTIVVICHATWVDSMLRKVAQRDAQWNVIIMDEAHFQDPKSIAARGMMEEFRDKGSQILFLTATPPSQFGNKGSNHPIFDIDLNADQIVDDVNFIDRNREGKTVVFVSSRRQADQLARVFAGRGLRTLSLHSDNFEENYPLVKEHFSLIVTTDIAEMGANFDADTVIDLGLSTKPILDDDSVNLVTQGIVESSRIQRRGRVGRSRPGKCIAVHHDRNETIQEVCWTEARMLLDVLRGNMMPEEVDKLALMPGHFSMGAEQEKHFRQAVTTYSSPLTIWLSYYIIRSGSNVNTPQDWLFGGDRSSGLFAAVDGQVEREVKPIKYDERVFGSGGFDSLKDYLTSVTKGGLAIRRGDNYRSGGGWLNHQLSADDILAWAFSAYVIITGHLECMYYYWHNDGYLDREMWQRGRWYMFWYGITSVVTIIGIFILWRGKKAVQEVLFPGKQWMDFITPAELFGMWGVYAASGIPFVVIFTVFSFAKIAYMLAWAGNTRSYVNDTIHITLILSGLFIIGLTCFELGYLGRTEDLVKRAFSKAEQMYNQKIEDDKRMREQQPFWERIDFLPMSSFDIPGAFATFICLCNFFVPFCIQKAESQACEAQAKTNSAIKTDLPWTSAFTLPSRASWSAIIACAMAAMGTSGAGMVLGVISASLLVYIVLNNHITSLFSRVADQNIRVATKGEVQSNIIMQELPLKVEVVTGMSVVVLSIVCILVGRPSLSMTLFCGILVAGVLMDRYLGFEMPRYFKKTSLVTYAIVVTRVHQPLYGWTPTLLHLAGNLYETNLRSFVNLKDYNIGLEWKSRLGQLVKSQFEVYKFKGVNETKRGDFVSRSALKLKDVMNQTGLELRGKVVDEGCGRGSWCQLAAYEGKATAVHGYTAGKRLGQGHETPITFKTKGYAIVIMETNQDIFKNPIPICDTYLNDIGESSPDWAIEEKNTLQVLGRLKDVLEEAKPKQFVVKVLCPYAPAVIEKLAVMKKEHGLDLVRSSYSRNSTAEMYAVPGKKTGDISRKVRGIMVILMNRFTMPLKPFSDEPPKLECGEARLTTVARNIPEKLYARRLETIKEEHRDTWEGPEKGVYSTFIHLGSFASPKVGAGGTALNRLVIEASWPWNESKKTREISMTDVSAEAQQRVFAKKVDTSVGEVPLDLIKINTEIMRWLVDMYQQKGLKPRVCTMAEFAENVRNNASVGGWAEEFSWPDVQTALADPNFHQQVSEERELHLSGDCKRCIYNVMGKKEKKPKGDDGLPKGSRAIWFYPLIGRFLEFEAFGFLNMDHWVSRENLASGVGGTPVHYLGNVIREIGEKNKYLIADDVAGWDTRITREDLLDELLVSTHASDYHGKLMRGVSQLCYQTIMALVPRPSGRTRSGVVVDVVLRGDQRGSGQVVTYAFNTITNTKVCLGRKLEAEGVIQDVIDTKDYSRVRTYLEIHGDAMLASMAVSGDDCVVGDNTGRYASSLRYMNKTGKIRKDIPLWSPSVEHTDWTRVEFCSNHFHPLELKTGQTIVVPCRDPHELIGRARVQKGADVGIVESAVGAKAYANHWLLYYFHRRDLRLLAFIDGTLAMDYGCTYSASRKQMECGQGLMLYRDSHGSYTARVRDFDNYLEAVLKVGPRNLCLVCTRGIECKALNSFFGWDIWGQRVFVFNKRTYSVNASALDQDVFDDIGHYKIHGEPAIYK</sequence>
<keyword evidence="19" id="KW-1185">Reference proteome</keyword>
<dbReference type="InterPro" id="IPR011492">
    <property type="entry name" value="Flavi_DEAD"/>
</dbReference>
<evidence type="ECO:0000313" key="18">
    <source>
        <dbReference type="EMBL" id="CAB3388815.1"/>
    </source>
</evidence>
<dbReference type="CDD" id="cd20761">
    <property type="entry name" value="capping_2-OMTase_Flaviviridae"/>
    <property type="match status" value="2"/>
</dbReference>
<dbReference type="Pfam" id="PF01728">
    <property type="entry name" value="FtsJ"/>
    <property type="match status" value="2"/>
</dbReference>
<feature type="domain" description="Peptidase S7" evidence="17">
    <location>
        <begin position="2040"/>
        <end position="2221"/>
    </location>
</feature>
<dbReference type="InterPro" id="IPR029063">
    <property type="entry name" value="SAM-dependent_MTases_sf"/>
</dbReference>
<protein>
    <submittedName>
        <fullName evidence="18">Uncharacterized protein</fullName>
    </submittedName>
</protein>
<dbReference type="InterPro" id="IPR007094">
    <property type="entry name" value="RNA-dir_pol_PSvirus"/>
</dbReference>
<feature type="transmembrane region" description="Helical" evidence="13">
    <location>
        <begin position="1936"/>
        <end position="1955"/>
    </location>
</feature>
<feature type="domain" description="RdRp catalytic" evidence="14">
    <location>
        <begin position="3609"/>
        <end position="3759"/>
    </location>
</feature>
<dbReference type="Gene3D" id="3.40.50.300">
    <property type="entry name" value="P-loop containing nucleotide triphosphate hydrolases"/>
    <property type="match status" value="3"/>
</dbReference>
<dbReference type="InterPro" id="IPR009003">
    <property type="entry name" value="Peptidase_S1_PA"/>
</dbReference>
<comment type="catalytic activity">
    <reaction evidence="11">
        <text>Selective hydrolysis of -Xaa-Xaa-|-Yaa- bonds in which each of the Xaa can be either Arg or Lys and Yaa can be either Ser or Ala.</text>
        <dbReference type="EC" id="3.4.21.91"/>
    </reaction>
</comment>
<feature type="domain" description="Helicase C-terminal" evidence="16">
    <location>
        <begin position="2392"/>
        <end position="2553"/>
    </location>
</feature>
<dbReference type="InterPro" id="IPR001850">
    <property type="entry name" value="Flavi_NS3_S7"/>
</dbReference>
<dbReference type="Proteomes" id="UP000494165">
    <property type="component" value="Unassembled WGS sequence"/>
</dbReference>
<keyword evidence="13" id="KW-0812">Transmembrane</keyword>
<comment type="catalytic activity">
    <reaction evidence="12">
        <text>ATP + H2O = ADP + phosphate + H(+)</text>
        <dbReference type="Rhea" id="RHEA:13065"/>
        <dbReference type="ChEBI" id="CHEBI:15377"/>
        <dbReference type="ChEBI" id="CHEBI:15378"/>
        <dbReference type="ChEBI" id="CHEBI:30616"/>
        <dbReference type="ChEBI" id="CHEBI:43474"/>
        <dbReference type="ChEBI" id="CHEBI:456216"/>
        <dbReference type="EC" id="3.6.4.13"/>
    </reaction>
</comment>
<dbReference type="GO" id="GO:0003724">
    <property type="term" value="F:RNA helicase activity"/>
    <property type="evidence" value="ECO:0007669"/>
    <property type="project" value="UniProtKB-EC"/>
</dbReference>
<keyword evidence="8" id="KW-0949">S-adenosyl-L-methionine</keyword>
<dbReference type="InterPro" id="IPR027417">
    <property type="entry name" value="P-loop_NTPase"/>
</dbReference>
<dbReference type="GO" id="GO:0004483">
    <property type="term" value="F:methyltransferase cap1 activity"/>
    <property type="evidence" value="ECO:0007669"/>
    <property type="project" value="InterPro"/>
</dbReference>
<dbReference type="SUPFAM" id="SSF52540">
    <property type="entry name" value="P-loop containing nucleoside triphosphate hydrolases"/>
    <property type="match status" value="3"/>
</dbReference>
<dbReference type="OrthoDB" id="10570222at2759"/>
<feature type="transmembrane region" description="Helical" evidence="13">
    <location>
        <begin position="2999"/>
        <end position="3018"/>
    </location>
</feature>
<evidence type="ECO:0000256" key="11">
    <source>
        <dbReference type="ARBA" id="ARBA00024468"/>
    </source>
</evidence>
<feature type="transmembrane region" description="Helical" evidence="13">
    <location>
        <begin position="1841"/>
        <end position="1861"/>
    </location>
</feature>
<dbReference type="InterPro" id="IPR046811">
    <property type="entry name" value="Flavi_NS5_thumb"/>
</dbReference>
<feature type="transmembrane region" description="Helical" evidence="13">
    <location>
        <begin position="2929"/>
        <end position="2962"/>
    </location>
</feature>
<dbReference type="InterPro" id="IPR043502">
    <property type="entry name" value="DNA/RNA_pol_sf"/>
</dbReference>
<reference evidence="18 19" key="1">
    <citation type="submission" date="2020-04" db="EMBL/GenBank/DDBJ databases">
        <authorList>
            <person name="Alioto T."/>
            <person name="Alioto T."/>
            <person name="Gomez Garrido J."/>
        </authorList>
    </citation>
    <scope>NUCLEOTIDE SEQUENCE [LARGE SCALE GENOMIC DNA]</scope>
</reference>
<evidence type="ECO:0000259" key="17">
    <source>
        <dbReference type="PROSITE" id="PS51528"/>
    </source>
</evidence>
<evidence type="ECO:0000259" key="16">
    <source>
        <dbReference type="PROSITE" id="PS51194"/>
    </source>
</evidence>
<evidence type="ECO:0000256" key="3">
    <source>
        <dbReference type="ARBA" id="ARBA00004461"/>
    </source>
</evidence>
<dbReference type="InterPro" id="IPR001650">
    <property type="entry name" value="Helicase_C-like"/>
</dbReference>
<dbReference type="GO" id="GO:0071897">
    <property type="term" value="P:DNA biosynthetic process"/>
    <property type="evidence" value="ECO:0007669"/>
    <property type="project" value="UniProtKB-ARBA"/>
</dbReference>
<keyword evidence="6" id="KW-0489">Methyltransferase</keyword>
<proteinExistence type="predicted"/>
<dbReference type="GO" id="GO:0044167">
    <property type="term" value="C:host cell endoplasmic reticulum membrane"/>
    <property type="evidence" value="ECO:0007669"/>
    <property type="project" value="UniProtKB-SubCell"/>
</dbReference>
<dbReference type="GO" id="GO:0039694">
    <property type="term" value="P:viral RNA genome replication"/>
    <property type="evidence" value="ECO:0007669"/>
    <property type="project" value="InterPro"/>
</dbReference>
<feature type="domain" description="RdRp catalytic" evidence="14">
    <location>
        <begin position="1127"/>
        <end position="1277"/>
    </location>
</feature>
<evidence type="ECO:0000256" key="9">
    <source>
        <dbReference type="ARBA" id="ARBA00022884"/>
    </source>
</evidence>
<dbReference type="PROSITE" id="PS51528">
    <property type="entry name" value="FLAVIVIRUS_NS3PRO"/>
    <property type="match status" value="1"/>
</dbReference>
<evidence type="ECO:0000256" key="12">
    <source>
        <dbReference type="ARBA" id="ARBA00047984"/>
    </source>
</evidence>
<evidence type="ECO:0000313" key="19">
    <source>
        <dbReference type="Proteomes" id="UP000494165"/>
    </source>
</evidence>
<evidence type="ECO:0000259" key="14">
    <source>
        <dbReference type="PROSITE" id="PS50507"/>
    </source>
</evidence>
<dbReference type="SMART" id="SM00490">
    <property type="entry name" value="HELICc"/>
    <property type="match status" value="1"/>
</dbReference>
<dbReference type="GO" id="GO:0042025">
    <property type="term" value="C:host cell nucleus"/>
    <property type="evidence" value="ECO:0007669"/>
    <property type="project" value="UniProtKB-SubCell"/>
</dbReference>
<feature type="non-terminal residue" evidence="18">
    <location>
        <position position="1"/>
    </location>
</feature>
<dbReference type="GO" id="GO:0003723">
    <property type="term" value="F:RNA binding"/>
    <property type="evidence" value="ECO:0007669"/>
    <property type="project" value="UniProtKB-KW"/>
</dbReference>
<feature type="transmembrane region" description="Helical" evidence="13">
    <location>
        <begin position="542"/>
        <end position="560"/>
    </location>
</feature>
<dbReference type="InterPro" id="IPR000208">
    <property type="entry name" value="Flavi_RdRp_fingers/palm"/>
</dbReference>
<dbReference type="Pfam" id="PF20907">
    <property type="entry name" value="Flav_NS3-hel_C"/>
    <property type="match status" value="2"/>
</dbReference>
<dbReference type="GO" id="GO:0003968">
    <property type="term" value="F:RNA-directed RNA polymerase activity"/>
    <property type="evidence" value="ECO:0007669"/>
    <property type="project" value="InterPro"/>
</dbReference>
<dbReference type="EMBL" id="CADEPI010000924">
    <property type="protein sequence ID" value="CAB3388815.1"/>
    <property type="molecule type" value="Genomic_DNA"/>
</dbReference>
<organism evidence="18 19">
    <name type="scientific">Cloeon dipterum</name>
    <dbReference type="NCBI Taxonomy" id="197152"/>
    <lineage>
        <taxon>Eukaryota</taxon>
        <taxon>Metazoa</taxon>
        <taxon>Ecdysozoa</taxon>
        <taxon>Arthropoda</taxon>
        <taxon>Hexapoda</taxon>
        <taxon>Insecta</taxon>
        <taxon>Pterygota</taxon>
        <taxon>Palaeoptera</taxon>
        <taxon>Ephemeroptera</taxon>
        <taxon>Pisciforma</taxon>
        <taxon>Baetidae</taxon>
        <taxon>Cloeon</taxon>
    </lineage>
</organism>
<dbReference type="InterPro" id="IPR002877">
    <property type="entry name" value="RNA_MeTrfase_FtsJ_dom"/>
</dbReference>
<feature type="transmembrane region" description="Helical" evidence="13">
    <location>
        <begin position="1907"/>
        <end position="1929"/>
    </location>
</feature>
<dbReference type="PROSITE" id="PS50507">
    <property type="entry name" value="RDRP_SSRNA_POS"/>
    <property type="match status" value="2"/>
</dbReference>
<evidence type="ECO:0000256" key="13">
    <source>
        <dbReference type="SAM" id="Phobius"/>
    </source>
</evidence>
<feature type="transmembrane region" description="Helical" evidence="13">
    <location>
        <begin position="2677"/>
        <end position="2698"/>
    </location>
</feature>
<dbReference type="Pfam" id="PF00948">
    <property type="entry name" value="Flavi_NS1"/>
    <property type="match status" value="1"/>
</dbReference>
<keyword evidence="10" id="KW-0506">mRNA capping</keyword>
<feature type="transmembrane region" description="Helical" evidence="13">
    <location>
        <begin position="382"/>
        <end position="407"/>
    </location>
</feature>
<dbReference type="SUPFAM" id="SSF50494">
    <property type="entry name" value="Trypsin-like serine proteases"/>
    <property type="match status" value="1"/>
</dbReference>
<feature type="domain" description="Helicase ATP-binding" evidence="15">
    <location>
        <begin position="2234"/>
        <end position="2388"/>
    </location>
</feature>
<dbReference type="GO" id="GO:0004482">
    <property type="term" value="F:mRNA 5'-cap (guanine-N7-)-methyltransferase activity"/>
    <property type="evidence" value="ECO:0007669"/>
    <property type="project" value="InterPro"/>
</dbReference>
<dbReference type="Pfam" id="PF07652">
    <property type="entry name" value="Flavi_DEAD"/>
    <property type="match status" value="1"/>
</dbReference>
<feature type="transmembrane region" description="Helical" evidence="13">
    <location>
        <begin position="447"/>
        <end position="480"/>
    </location>
</feature>
<comment type="caution">
    <text evidence="18">The sequence shown here is derived from an EMBL/GenBank/DDBJ whole genome shotgun (WGS) entry which is preliminary data.</text>
</comment>
<feature type="transmembrane region" description="Helical" evidence="13">
    <location>
        <begin position="195"/>
        <end position="216"/>
    </location>
</feature>
<keyword evidence="6" id="KW-0808">Transferase</keyword>
<feature type="transmembrane region" description="Helical" evidence="13">
    <location>
        <begin position="236"/>
        <end position="255"/>
    </location>
</feature>
<keyword evidence="13" id="KW-1133">Transmembrane helix</keyword>
<dbReference type="Gene3D" id="3.40.50.150">
    <property type="entry name" value="Vaccinia Virus protein VP39"/>
    <property type="match status" value="2"/>
</dbReference>
<evidence type="ECO:0000256" key="2">
    <source>
        <dbReference type="ARBA" id="ARBA00004328"/>
    </source>
</evidence>
<evidence type="ECO:0000256" key="4">
    <source>
        <dbReference type="ARBA" id="ARBA00022553"/>
    </source>
</evidence>
<dbReference type="SMART" id="SM00487">
    <property type="entry name" value="DEXDc"/>
    <property type="match status" value="1"/>
</dbReference>
<evidence type="ECO:0000259" key="15">
    <source>
        <dbReference type="PROSITE" id="PS51192"/>
    </source>
</evidence>
<feature type="transmembrane region" description="Helical" evidence="13">
    <location>
        <begin position="2864"/>
        <end position="2889"/>
    </location>
</feature>
<feature type="transmembrane region" description="Helical" evidence="13">
    <location>
        <begin position="2804"/>
        <end position="2826"/>
    </location>
</feature>
<comment type="subcellular location">
    <subcellularLocation>
        <location evidence="3">Host endoplasmic reticulum membrane</location>
        <topology evidence="3">Peripheral membrane protein</topology>
        <orientation evidence="3">Cytoplasmic side</orientation>
    </subcellularLocation>
    <subcellularLocation>
        <location evidence="1">Host nucleus</location>
    </subcellularLocation>
    <subcellularLocation>
        <location evidence="2">Virion</location>
    </subcellularLocation>
</comment>
<evidence type="ECO:0000256" key="10">
    <source>
        <dbReference type="ARBA" id="ARBA00023042"/>
    </source>
</evidence>
<evidence type="ECO:0000256" key="6">
    <source>
        <dbReference type="ARBA" id="ARBA00022603"/>
    </source>
</evidence>
<dbReference type="PROSITE" id="PS51194">
    <property type="entry name" value="HELICASE_CTER"/>
    <property type="match status" value="1"/>
</dbReference>